<reference evidence="2" key="2">
    <citation type="submission" date="2015-01" db="EMBL/GenBank/DDBJ databases">
        <title>Evolutionary Origins and Diversification of the Mycorrhizal Mutualists.</title>
        <authorList>
            <consortium name="DOE Joint Genome Institute"/>
            <consortium name="Mycorrhizal Genomics Consortium"/>
            <person name="Kohler A."/>
            <person name="Kuo A."/>
            <person name="Nagy L.G."/>
            <person name="Floudas D."/>
            <person name="Copeland A."/>
            <person name="Barry K.W."/>
            <person name="Cichocki N."/>
            <person name="Veneault-Fourrey C."/>
            <person name="LaButti K."/>
            <person name="Lindquist E.A."/>
            <person name="Lipzen A."/>
            <person name="Lundell T."/>
            <person name="Morin E."/>
            <person name="Murat C."/>
            <person name="Riley R."/>
            <person name="Ohm R."/>
            <person name="Sun H."/>
            <person name="Tunlid A."/>
            <person name="Henrissat B."/>
            <person name="Grigoriev I.V."/>
            <person name="Hibbett D.S."/>
            <person name="Martin F."/>
        </authorList>
    </citation>
    <scope>NUCLEOTIDE SEQUENCE [LARGE SCALE GENOMIC DNA]</scope>
    <source>
        <strain evidence="2">UH-Slu-Lm8-n1</strain>
    </source>
</reference>
<reference evidence="1 2" key="1">
    <citation type="submission" date="2014-04" db="EMBL/GenBank/DDBJ databases">
        <authorList>
            <consortium name="DOE Joint Genome Institute"/>
            <person name="Kuo A."/>
            <person name="Ruytinx J."/>
            <person name="Rineau F."/>
            <person name="Colpaert J."/>
            <person name="Kohler A."/>
            <person name="Nagy L.G."/>
            <person name="Floudas D."/>
            <person name="Copeland A."/>
            <person name="Barry K.W."/>
            <person name="Cichocki N."/>
            <person name="Veneault-Fourrey C."/>
            <person name="LaButti K."/>
            <person name="Lindquist E.A."/>
            <person name="Lipzen A."/>
            <person name="Lundell T."/>
            <person name="Morin E."/>
            <person name="Murat C."/>
            <person name="Sun H."/>
            <person name="Tunlid A."/>
            <person name="Henrissat B."/>
            <person name="Grigoriev I.V."/>
            <person name="Hibbett D.S."/>
            <person name="Martin F."/>
            <person name="Nordberg H.P."/>
            <person name="Cantor M.N."/>
            <person name="Hua S.X."/>
        </authorList>
    </citation>
    <scope>NUCLEOTIDE SEQUENCE [LARGE SCALE GENOMIC DNA]</scope>
    <source>
        <strain evidence="1 2">UH-Slu-Lm8-n1</strain>
    </source>
</reference>
<protein>
    <submittedName>
        <fullName evidence="1">Uncharacterized protein</fullName>
    </submittedName>
</protein>
<evidence type="ECO:0000313" key="2">
    <source>
        <dbReference type="Proteomes" id="UP000054485"/>
    </source>
</evidence>
<organism evidence="1 2">
    <name type="scientific">Suillus luteus UH-Slu-Lm8-n1</name>
    <dbReference type="NCBI Taxonomy" id="930992"/>
    <lineage>
        <taxon>Eukaryota</taxon>
        <taxon>Fungi</taxon>
        <taxon>Dikarya</taxon>
        <taxon>Basidiomycota</taxon>
        <taxon>Agaricomycotina</taxon>
        <taxon>Agaricomycetes</taxon>
        <taxon>Agaricomycetidae</taxon>
        <taxon>Boletales</taxon>
        <taxon>Suillineae</taxon>
        <taxon>Suillaceae</taxon>
        <taxon>Suillus</taxon>
    </lineage>
</organism>
<gene>
    <name evidence="1" type="ORF">CY34DRAFT_804974</name>
</gene>
<dbReference type="OrthoDB" id="10016252at2759"/>
<name>A0A0D0B7H6_9AGAM</name>
<dbReference type="HOGENOM" id="CLU_3051951_0_0_1"/>
<dbReference type="Proteomes" id="UP000054485">
    <property type="component" value="Unassembled WGS sequence"/>
</dbReference>
<proteinExistence type="predicted"/>
<accession>A0A0D0B7H6</accession>
<sequence>MMIYSEEVFRPILVDLVSHEYVHKPRVHLRASSGQCNVIQGYPWAMDSEVLPKK</sequence>
<keyword evidence="2" id="KW-1185">Reference proteome</keyword>
<dbReference type="InParanoid" id="A0A0D0B7H6"/>
<evidence type="ECO:0000313" key="1">
    <source>
        <dbReference type="EMBL" id="KIK42387.1"/>
    </source>
</evidence>
<dbReference type="EMBL" id="KN835240">
    <property type="protein sequence ID" value="KIK42387.1"/>
    <property type="molecule type" value="Genomic_DNA"/>
</dbReference>
<dbReference type="AlphaFoldDB" id="A0A0D0B7H6"/>